<dbReference type="InterPro" id="IPR003399">
    <property type="entry name" value="Mce/MlaD"/>
</dbReference>
<feature type="domain" description="Mce/MlaD" evidence="2">
    <location>
        <begin position="39"/>
        <end position="113"/>
    </location>
</feature>
<evidence type="ECO:0000259" key="3">
    <source>
        <dbReference type="Pfam" id="PF11887"/>
    </source>
</evidence>
<dbReference type="InterPro" id="IPR024516">
    <property type="entry name" value="Mce_C"/>
</dbReference>
<accession>A0ABP9KV72</accession>
<reference evidence="5" key="1">
    <citation type="journal article" date="2019" name="Int. J. Syst. Evol. Microbiol.">
        <title>The Global Catalogue of Microorganisms (GCM) 10K type strain sequencing project: providing services to taxonomists for standard genome sequencing and annotation.</title>
        <authorList>
            <consortium name="The Broad Institute Genomics Platform"/>
            <consortium name="The Broad Institute Genome Sequencing Center for Infectious Disease"/>
            <person name="Wu L."/>
            <person name="Ma J."/>
        </authorList>
    </citation>
    <scope>NUCLEOTIDE SEQUENCE [LARGE SCALE GENOMIC DNA]</scope>
    <source>
        <strain evidence="5">JCM 18298</strain>
    </source>
</reference>
<dbReference type="Proteomes" id="UP001500603">
    <property type="component" value="Unassembled WGS sequence"/>
</dbReference>
<dbReference type="InterPro" id="IPR005693">
    <property type="entry name" value="Mce"/>
</dbReference>
<feature type="transmembrane region" description="Helical" evidence="1">
    <location>
        <begin position="12"/>
        <end position="32"/>
    </location>
</feature>
<keyword evidence="1" id="KW-0472">Membrane</keyword>
<proteinExistence type="predicted"/>
<gene>
    <name evidence="4" type="ORF">GCM10023318_52100</name>
</gene>
<dbReference type="Pfam" id="PF02470">
    <property type="entry name" value="MlaD"/>
    <property type="match status" value="1"/>
</dbReference>
<dbReference type="Pfam" id="PF11887">
    <property type="entry name" value="Mce4_CUP1"/>
    <property type="match status" value="1"/>
</dbReference>
<evidence type="ECO:0000259" key="2">
    <source>
        <dbReference type="Pfam" id="PF02470"/>
    </source>
</evidence>
<dbReference type="EMBL" id="BAABJM010000006">
    <property type="protein sequence ID" value="GAA5065233.1"/>
    <property type="molecule type" value="Genomic_DNA"/>
</dbReference>
<name>A0ABP9KV72_9NOCA</name>
<keyword evidence="1" id="KW-0812">Transmembrane</keyword>
<keyword evidence="1" id="KW-1133">Transmembrane helix</keyword>
<evidence type="ECO:0000256" key="1">
    <source>
        <dbReference type="SAM" id="Phobius"/>
    </source>
</evidence>
<protein>
    <submittedName>
        <fullName evidence="4">MCE family protein</fullName>
    </submittedName>
</protein>
<feature type="domain" description="Mammalian cell entry C-terminal" evidence="3">
    <location>
        <begin position="117"/>
        <end position="305"/>
    </location>
</feature>
<dbReference type="NCBIfam" id="TIGR00996">
    <property type="entry name" value="Mtu_fam_mce"/>
    <property type="match status" value="1"/>
</dbReference>
<dbReference type="InterPro" id="IPR052336">
    <property type="entry name" value="MlaD_Phospholipid_Transporter"/>
</dbReference>
<comment type="caution">
    <text evidence="4">The sequence shown here is derived from an EMBL/GenBank/DDBJ whole genome shotgun (WGS) entry which is preliminary data.</text>
</comment>
<dbReference type="PANTHER" id="PTHR33371">
    <property type="entry name" value="INTERMEMBRANE PHOSPHOLIPID TRANSPORT SYSTEM BINDING PROTEIN MLAD-RELATED"/>
    <property type="match status" value="1"/>
</dbReference>
<dbReference type="RefSeq" id="WP_345498639.1">
    <property type="nucleotide sequence ID" value="NZ_BAABJM010000006.1"/>
</dbReference>
<evidence type="ECO:0000313" key="5">
    <source>
        <dbReference type="Proteomes" id="UP001500603"/>
    </source>
</evidence>
<dbReference type="PANTHER" id="PTHR33371:SF17">
    <property type="entry name" value="MCE-FAMILY PROTEIN MCE1B"/>
    <property type="match status" value="1"/>
</dbReference>
<sequence>MSPRNAPLLKFGAFAAVMVVLSGMLLLVFGQYRTGAASDYSAIFTDSSGLESGDTVRVAGVEVGTVKSVSLQDDHRVSVTFKADRGVVLTSGTTAAVRYLNLTGDRYLQLAEGPGSTQILAKGAQIPVEHTAPALDIDLLLGGLKPVVQGLNPKDVNGLTWSLLQIMQGKEDTVNSLLSKTSSFSSALADNNVVVQQLIDNLNTVMDTLAKDGGNFSDSIDRLEQLVSQLAGDRDPIGTAIDALDKGTASVADLLTQARPPLAGTVDQLARLAPLVDDDKASLDAALGKAPENFRKMTRTGSYGNFIQYFICGITVRLSDPSGEVVVLPWIKQETGRCAY</sequence>
<keyword evidence="5" id="KW-1185">Reference proteome</keyword>
<evidence type="ECO:0000313" key="4">
    <source>
        <dbReference type="EMBL" id="GAA5065233.1"/>
    </source>
</evidence>
<organism evidence="4 5">
    <name type="scientific">Nocardia callitridis</name>
    <dbReference type="NCBI Taxonomy" id="648753"/>
    <lineage>
        <taxon>Bacteria</taxon>
        <taxon>Bacillati</taxon>
        <taxon>Actinomycetota</taxon>
        <taxon>Actinomycetes</taxon>
        <taxon>Mycobacteriales</taxon>
        <taxon>Nocardiaceae</taxon>
        <taxon>Nocardia</taxon>
    </lineage>
</organism>